<dbReference type="EC" id="2.3.1.51" evidence="4"/>
<dbReference type="SMART" id="SM00563">
    <property type="entry name" value="PlsC"/>
    <property type="match status" value="1"/>
</dbReference>
<dbReference type="GO" id="GO:0003841">
    <property type="term" value="F:1-acylglycerol-3-phosphate O-acyltransferase activity"/>
    <property type="evidence" value="ECO:0007669"/>
    <property type="project" value="UniProtKB-UniRule"/>
</dbReference>
<reference evidence="6" key="1">
    <citation type="submission" date="2020-10" db="EMBL/GenBank/DDBJ databases">
        <title>ChiBAC.</title>
        <authorList>
            <person name="Zenner C."/>
            <person name="Hitch T.C.A."/>
            <person name="Clavel T."/>
        </authorList>
    </citation>
    <scope>NUCLEOTIDE SEQUENCE</scope>
    <source>
        <strain evidence="6">DSM 107454</strain>
    </source>
</reference>
<dbReference type="PANTHER" id="PTHR10434">
    <property type="entry name" value="1-ACYL-SN-GLYCEROL-3-PHOSPHATE ACYLTRANSFERASE"/>
    <property type="match status" value="1"/>
</dbReference>
<evidence type="ECO:0000256" key="1">
    <source>
        <dbReference type="ARBA" id="ARBA00008655"/>
    </source>
</evidence>
<keyword evidence="4" id="KW-0444">Lipid biosynthesis</keyword>
<dbReference type="Proteomes" id="UP000806542">
    <property type="component" value="Unassembled WGS sequence"/>
</dbReference>
<keyword evidence="4" id="KW-0594">Phospholipid biosynthesis</keyword>
<comment type="similarity">
    <text evidence="1 4">Belongs to the 1-acyl-sn-glycerol-3-phosphate acyltransferase family.</text>
</comment>
<dbReference type="SUPFAM" id="SSF69593">
    <property type="entry name" value="Glycerol-3-phosphate (1)-acyltransferase"/>
    <property type="match status" value="1"/>
</dbReference>
<gene>
    <name evidence="6" type="ORF">INF28_08000</name>
</gene>
<comment type="domain">
    <text evidence="4">The HXXXXD motif is essential for acyltransferase activity and may constitute the binding site for the phosphate moiety of the glycerol-3-phosphate.</text>
</comment>
<name>A0A9D5R9E4_9FIRM</name>
<dbReference type="PANTHER" id="PTHR10434:SF11">
    <property type="entry name" value="1-ACYL-SN-GLYCEROL-3-PHOSPHATE ACYLTRANSFERASE"/>
    <property type="match status" value="1"/>
</dbReference>
<evidence type="ECO:0000259" key="5">
    <source>
        <dbReference type="SMART" id="SM00563"/>
    </source>
</evidence>
<sequence>MSFYGFARVVVTSFFRTAFRVQVEGTENIPSETNFVLCANHQSNLDPPLLGTCFPMRLRYMAKEELFHNKLFAKLIRSLGAFPIKRGKSDVGALRAAVKMLRNGESMVIFPEGGRSHKGYMRRGKQGAALIAAKAGVNILPVGIQGRYRLFGRLNVRIGKPIILEEYFGKKLESSVLQEITDQTIMPAIAELAGVKTYENRSS</sequence>
<dbReference type="EMBL" id="JADCKB010000015">
    <property type="protein sequence ID" value="MBE5040404.1"/>
    <property type="molecule type" value="Genomic_DNA"/>
</dbReference>
<evidence type="ECO:0000313" key="6">
    <source>
        <dbReference type="EMBL" id="MBE5040404.1"/>
    </source>
</evidence>
<dbReference type="RefSeq" id="WP_226392957.1">
    <property type="nucleotide sequence ID" value="NZ_JADCKB010000015.1"/>
</dbReference>
<dbReference type="AlphaFoldDB" id="A0A9D5R9E4"/>
<proteinExistence type="inferred from homology"/>
<keyword evidence="3 4" id="KW-0012">Acyltransferase</keyword>
<evidence type="ECO:0000313" key="7">
    <source>
        <dbReference type="Proteomes" id="UP000806542"/>
    </source>
</evidence>
<dbReference type="GO" id="GO:0016020">
    <property type="term" value="C:membrane"/>
    <property type="evidence" value="ECO:0007669"/>
    <property type="project" value="InterPro"/>
</dbReference>
<keyword evidence="4" id="KW-1208">Phospholipid metabolism</keyword>
<accession>A0A9D5R9E4</accession>
<keyword evidence="4" id="KW-0443">Lipid metabolism</keyword>
<dbReference type="Pfam" id="PF01553">
    <property type="entry name" value="Acyltransferase"/>
    <property type="match status" value="1"/>
</dbReference>
<organism evidence="6 7">
    <name type="scientific">Ructibacterium gallinarum</name>
    <dbReference type="NCBI Taxonomy" id="2779355"/>
    <lineage>
        <taxon>Bacteria</taxon>
        <taxon>Bacillati</taxon>
        <taxon>Bacillota</taxon>
        <taxon>Clostridia</taxon>
        <taxon>Eubacteriales</taxon>
        <taxon>Oscillospiraceae</taxon>
        <taxon>Ructibacterium</taxon>
    </lineage>
</organism>
<keyword evidence="7" id="KW-1185">Reference proteome</keyword>
<evidence type="ECO:0000256" key="2">
    <source>
        <dbReference type="ARBA" id="ARBA00022679"/>
    </source>
</evidence>
<comment type="catalytic activity">
    <reaction evidence="4">
        <text>a 1-acyl-sn-glycero-3-phosphate + an acyl-CoA = a 1,2-diacyl-sn-glycero-3-phosphate + CoA</text>
        <dbReference type="Rhea" id="RHEA:19709"/>
        <dbReference type="ChEBI" id="CHEBI:57287"/>
        <dbReference type="ChEBI" id="CHEBI:57970"/>
        <dbReference type="ChEBI" id="CHEBI:58342"/>
        <dbReference type="ChEBI" id="CHEBI:58608"/>
        <dbReference type="EC" id="2.3.1.51"/>
    </reaction>
</comment>
<dbReference type="InterPro" id="IPR002123">
    <property type="entry name" value="Plipid/glycerol_acylTrfase"/>
</dbReference>
<dbReference type="CDD" id="cd07989">
    <property type="entry name" value="LPLAT_AGPAT-like"/>
    <property type="match status" value="1"/>
</dbReference>
<protein>
    <recommendedName>
        <fullName evidence="4">1-acyl-sn-glycerol-3-phosphate acyltransferase</fullName>
        <ecNumber evidence="4">2.3.1.51</ecNumber>
    </recommendedName>
</protein>
<evidence type="ECO:0000256" key="3">
    <source>
        <dbReference type="ARBA" id="ARBA00023315"/>
    </source>
</evidence>
<evidence type="ECO:0000256" key="4">
    <source>
        <dbReference type="RuleBase" id="RU361267"/>
    </source>
</evidence>
<dbReference type="InterPro" id="IPR004552">
    <property type="entry name" value="AGP_acyltrans"/>
</dbReference>
<feature type="domain" description="Phospholipid/glycerol acyltransferase" evidence="5">
    <location>
        <begin position="35"/>
        <end position="147"/>
    </location>
</feature>
<comment type="caution">
    <text evidence="6">The sequence shown here is derived from an EMBL/GenBank/DDBJ whole genome shotgun (WGS) entry which is preliminary data.</text>
</comment>
<keyword evidence="2 4" id="KW-0808">Transferase</keyword>
<dbReference type="NCBIfam" id="TIGR00530">
    <property type="entry name" value="AGP_acyltrn"/>
    <property type="match status" value="1"/>
</dbReference>
<dbReference type="GO" id="GO:0006654">
    <property type="term" value="P:phosphatidic acid biosynthetic process"/>
    <property type="evidence" value="ECO:0007669"/>
    <property type="project" value="TreeGrafter"/>
</dbReference>